<dbReference type="EMBL" id="BAAAPE010000013">
    <property type="protein sequence ID" value="GAA2091458.1"/>
    <property type="molecule type" value="Genomic_DNA"/>
</dbReference>
<dbReference type="PANTHER" id="PTHR37312:SF1">
    <property type="entry name" value="MEMBRANE-BOUND ACYLTRANSFERASE YKRP-RELATED"/>
    <property type="match status" value="1"/>
</dbReference>
<feature type="region of interest" description="Disordered" evidence="1">
    <location>
        <begin position="1"/>
        <end position="65"/>
    </location>
</feature>
<evidence type="ECO:0000256" key="1">
    <source>
        <dbReference type="SAM" id="MobiDB-lite"/>
    </source>
</evidence>
<name>A0ABP5I2E9_9ACTN</name>
<dbReference type="PANTHER" id="PTHR37312">
    <property type="entry name" value="MEMBRANE-BOUND ACYLTRANSFERASE YKRP-RELATED"/>
    <property type="match status" value="1"/>
</dbReference>
<organism evidence="4 5">
    <name type="scientific">Streptomyces albiaxialis</name>
    <dbReference type="NCBI Taxonomy" id="329523"/>
    <lineage>
        <taxon>Bacteria</taxon>
        <taxon>Bacillati</taxon>
        <taxon>Actinomycetota</taxon>
        <taxon>Actinomycetes</taxon>
        <taxon>Kitasatosporales</taxon>
        <taxon>Streptomycetaceae</taxon>
        <taxon>Streptomyces</taxon>
    </lineage>
</organism>
<feature type="transmembrane region" description="Helical" evidence="2">
    <location>
        <begin position="298"/>
        <end position="322"/>
    </location>
</feature>
<feature type="transmembrane region" description="Helical" evidence="2">
    <location>
        <begin position="256"/>
        <end position="276"/>
    </location>
</feature>
<dbReference type="InterPro" id="IPR002656">
    <property type="entry name" value="Acyl_transf_3_dom"/>
</dbReference>
<dbReference type="Proteomes" id="UP001500016">
    <property type="component" value="Unassembled WGS sequence"/>
</dbReference>
<keyword evidence="2" id="KW-1133">Transmembrane helix</keyword>
<evidence type="ECO:0000313" key="5">
    <source>
        <dbReference type="Proteomes" id="UP001500016"/>
    </source>
</evidence>
<comment type="caution">
    <text evidence="4">The sequence shown here is derived from an EMBL/GenBank/DDBJ whole genome shotgun (WGS) entry which is preliminary data.</text>
</comment>
<reference evidence="5" key="1">
    <citation type="journal article" date="2019" name="Int. J. Syst. Evol. Microbiol.">
        <title>The Global Catalogue of Microorganisms (GCM) 10K type strain sequencing project: providing services to taxonomists for standard genome sequencing and annotation.</title>
        <authorList>
            <consortium name="The Broad Institute Genomics Platform"/>
            <consortium name="The Broad Institute Genome Sequencing Center for Infectious Disease"/>
            <person name="Wu L."/>
            <person name="Ma J."/>
        </authorList>
    </citation>
    <scope>NUCLEOTIDE SEQUENCE [LARGE SCALE GENOMIC DNA]</scope>
    <source>
        <strain evidence="5">JCM 15478</strain>
    </source>
</reference>
<evidence type="ECO:0000313" key="4">
    <source>
        <dbReference type="EMBL" id="GAA2091458.1"/>
    </source>
</evidence>
<proteinExistence type="predicted"/>
<feature type="compositionally biased region" description="Gly residues" evidence="1">
    <location>
        <begin position="47"/>
        <end position="60"/>
    </location>
</feature>
<gene>
    <name evidence="4" type="ORF">GCM10009801_57440</name>
</gene>
<accession>A0ABP5I2E9</accession>
<feature type="transmembrane region" description="Helical" evidence="2">
    <location>
        <begin position="329"/>
        <end position="350"/>
    </location>
</feature>
<evidence type="ECO:0000256" key="2">
    <source>
        <dbReference type="SAM" id="Phobius"/>
    </source>
</evidence>
<feature type="region of interest" description="Disordered" evidence="1">
    <location>
        <begin position="404"/>
        <end position="466"/>
    </location>
</feature>
<feature type="transmembrane region" description="Helical" evidence="2">
    <location>
        <begin position="115"/>
        <end position="134"/>
    </location>
</feature>
<feature type="domain" description="Acyltransferase 3" evidence="3">
    <location>
        <begin position="81"/>
        <end position="381"/>
    </location>
</feature>
<keyword evidence="2" id="KW-0472">Membrane</keyword>
<dbReference type="InterPro" id="IPR052734">
    <property type="entry name" value="Nod_factor_acetyltransferase"/>
</dbReference>
<feature type="transmembrane region" description="Helical" evidence="2">
    <location>
        <begin position="146"/>
        <end position="168"/>
    </location>
</feature>
<feature type="transmembrane region" description="Helical" evidence="2">
    <location>
        <begin position="362"/>
        <end position="381"/>
    </location>
</feature>
<sequence length="466" mass="49140">MHREHPSAPEAPPAPDSPAPEGSTPSVTVPPPGTAPGGAYVRTREPGGQGGPGGPGGPGGARPRARFRRLSGASAPGGRDPFLDNAKFLLVVLVVMGHNWAPFVEGMRGVRTAHLLVYAFHMPAFVLLCGYFSRGFTGRPDQVRKLLAGVLLPYLAFEAAYAGVYALFLDQPFAVTPTEPQSVCWFLAALFLWRLTSPLWRAVRWPVAVAAVLSVGAGLTDLGGELALSRVLMFLPWFVLGLRLRSEHLRPLRNRAARRWALPLMALAAVGAYWAAPRVDPRWVLMEHGSAQLGVEPYVYVGVRLGLFAVSAVLVAAFLALVPSRRTGFTALGAVTVYPFLLHGLLVKAVQGLGGYGPVYEGGLLAVGATTVLAVVCAVLLGSAPVRRALWPLVEPHFPGWLSPDGRADEDAGGGGPAARRPKRGEARPRAGKRLRGRTALSGRSVGSGRTGGPATHGGTASPVRP</sequence>
<keyword evidence="2" id="KW-0812">Transmembrane</keyword>
<protein>
    <recommendedName>
        <fullName evidence="3">Acyltransferase 3 domain-containing protein</fullName>
    </recommendedName>
</protein>
<keyword evidence="5" id="KW-1185">Reference proteome</keyword>
<feature type="compositionally biased region" description="Pro residues" evidence="1">
    <location>
        <begin position="9"/>
        <end position="18"/>
    </location>
</feature>
<dbReference type="Pfam" id="PF01757">
    <property type="entry name" value="Acyl_transf_3"/>
    <property type="match status" value="1"/>
</dbReference>
<evidence type="ECO:0000259" key="3">
    <source>
        <dbReference type="Pfam" id="PF01757"/>
    </source>
</evidence>